<sequence length="130" mass="13483">MLMYCIAVKAQTLTADARAKNVTTDVKTPVNTSTPAISTVSVALQNNTGCCTYQIQFIPLDPGGTAASYNFSSPQNVNIVTGHYNVGMRGPGGTLHFSYSTCATSGSATGANALFSNVYICANGTFSVNP</sequence>
<organism evidence="1 2">
    <name type="scientific">Mucilaginibacter xinganensis</name>
    <dbReference type="NCBI Taxonomy" id="1234841"/>
    <lineage>
        <taxon>Bacteria</taxon>
        <taxon>Pseudomonadati</taxon>
        <taxon>Bacteroidota</taxon>
        <taxon>Sphingobacteriia</taxon>
        <taxon>Sphingobacteriales</taxon>
        <taxon>Sphingobacteriaceae</taxon>
        <taxon>Mucilaginibacter</taxon>
    </lineage>
</organism>
<evidence type="ECO:0000313" key="1">
    <source>
        <dbReference type="EMBL" id="ASU33343.1"/>
    </source>
</evidence>
<dbReference type="EMBL" id="CP022743">
    <property type="protein sequence ID" value="ASU33343.1"/>
    <property type="molecule type" value="Genomic_DNA"/>
</dbReference>
<accession>A0A223NTZ6</accession>
<dbReference type="Proteomes" id="UP000215002">
    <property type="component" value="Chromosome"/>
</dbReference>
<gene>
    <name evidence="1" type="ORF">MuYL_1445</name>
</gene>
<dbReference type="AlphaFoldDB" id="A0A223NTZ6"/>
<protein>
    <submittedName>
        <fullName evidence="1">Uncharacterized protein</fullName>
    </submittedName>
</protein>
<name>A0A223NTZ6_9SPHI</name>
<keyword evidence="2" id="KW-1185">Reference proteome</keyword>
<reference evidence="1 2" key="1">
    <citation type="submission" date="2017-08" db="EMBL/GenBank/DDBJ databases">
        <title>Complete genome sequence of Mucilaginibacter sp. strain BJC16-A31.</title>
        <authorList>
            <consortium name="Henan University of Science and Technology"/>
            <person name="You X."/>
        </authorList>
    </citation>
    <scope>NUCLEOTIDE SEQUENCE [LARGE SCALE GENOMIC DNA]</scope>
    <source>
        <strain evidence="1 2">BJC16-A31</strain>
    </source>
</reference>
<proteinExistence type="predicted"/>
<dbReference type="KEGG" id="muc:MuYL_1445"/>
<evidence type="ECO:0000313" key="2">
    <source>
        <dbReference type="Proteomes" id="UP000215002"/>
    </source>
</evidence>